<dbReference type="AlphaFoldDB" id="A0A2M8W059"/>
<dbReference type="InterPro" id="IPR006016">
    <property type="entry name" value="UspA"/>
</dbReference>
<comment type="similarity">
    <text evidence="1">Belongs to the universal stress protein A family.</text>
</comment>
<dbReference type="SUPFAM" id="SSF52402">
    <property type="entry name" value="Adenine nucleotide alpha hydrolases-like"/>
    <property type="match status" value="1"/>
</dbReference>
<feature type="domain" description="UspA" evidence="2">
    <location>
        <begin position="220"/>
        <end position="282"/>
    </location>
</feature>
<protein>
    <submittedName>
        <fullName evidence="3">Universal stress protein family protein</fullName>
    </submittedName>
</protein>
<dbReference type="PRINTS" id="PR01438">
    <property type="entry name" value="UNVRSLSTRESS"/>
</dbReference>
<dbReference type="InterPro" id="IPR006015">
    <property type="entry name" value="Universal_stress_UspA"/>
</dbReference>
<dbReference type="Gene3D" id="3.40.50.12370">
    <property type="match status" value="1"/>
</dbReference>
<accession>A0A2M8W059</accession>
<dbReference type="Pfam" id="PF00582">
    <property type="entry name" value="Usp"/>
    <property type="match status" value="1"/>
</dbReference>
<dbReference type="EMBL" id="PGTY01000005">
    <property type="protein sequence ID" value="PJI84310.1"/>
    <property type="molecule type" value="Genomic_DNA"/>
</dbReference>
<keyword evidence="4" id="KW-1185">Reference proteome</keyword>
<comment type="caution">
    <text evidence="3">The sequence shown here is derived from an EMBL/GenBank/DDBJ whole genome shotgun (WGS) entry which is preliminary data.</text>
</comment>
<evidence type="ECO:0000313" key="3">
    <source>
        <dbReference type="EMBL" id="PJI84310.1"/>
    </source>
</evidence>
<dbReference type="PANTHER" id="PTHR46268">
    <property type="entry name" value="STRESS RESPONSE PROTEIN NHAX"/>
    <property type="match status" value="1"/>
</dbReference>
<reference evidence="3 4" key="1">
    <citation type="submission" date="2017-11" db="EMBL/GenBank/DDBJ databases">
        <title>Genomic Encyclopedia of Archaeal and Bacterial Type Strains, Phase II (KMG-II): From Individual Species to Whole Genera.</title>
        <authorList>
            <person name="Goeker M."/>
        </authorList>
    </citation>
    <scope>NUCLEOTIDE SEQUENCE [LARGE SCALE GENOMIC DNA]</scope>
    <source>
        <strain evidence="3 4">DSM 29128</strain>
    </source>
</reference>
<dbReference type="Proteomes" id="UP000228531">
    <property type="component" value="Unassembled WGS sequence"/>
</dbReference>
<evidence type="ECO:0000313" key="4">
    <source>
        <dbReference type="Proteomes" id="UP000228531"/>
    </source>
</evidence>
<gene>
    <name evidence="3" type="ORF">BC777_3852</name>
</gene>
<dbReference type="RefSeq" id="WP_100369785.1">
    <property type="nucleotide sequence ID" value="NZ_PGTY01000005.1"/>
</dbReference>
<dbReference type="PANTHER" id="PTHR46268:SF15">
    <property type="entry name" value="UNIVERSAL STRESS PROTEIN HP_0031"/>
    <property type="match status" value="1"/>
</dbReference>
<organism evidence="3 4">
    <name type="scientific">Yoonia maricola</name>
    <dbReference type="NCBI Taxonomy" id="420999"/>
    <lineage>
        <taxon>Bacteria</taxon>
        <taxon>Pseudomonadati</taxon>
        <taxon>Pseudomonadota</taxon>
        <taxon>Alphaproteobacteria</taxon>
        <taxon>Rhodobacterales</taxon>
        <taxon>Paracoccaceae</taxon>
        <taxon>Yoonia</taxon>
    </lineage>
</organism>
<evidence type="ECO:0000256" key="1">
    <source>
        <dbReference type="ARBA" id="ARBA00008791"/>
    </source>
</evidence>
<evidence type="ECO:0000259" key="2">
    <source>
        <dbReference type="Pfam" id="PF00582"/>
    </source>
</evidence>
<dbReference type="CDD" id="cd00293">
    <property type="entry name" value="USP-like"/>
    <property type="match status" value="1"/>
</dbReference>
<sequence length="283" mass="30098">MTNATFLALQGPDGTTADLAPIVDAARGQNGRLSVLHVGAVPLLSYSITASPYAMPVVPEGWLGERNKMAAHLAEKQAQTRAFLGKEGLTGEVATLCAEPSAMHDLVAIRALFADVSVLLDSLRDSDTAFNNIVYGLLFEAPGPVVLNVEQNGKALAPENVLIAWNSGVPAARAVRAALPLLKTAKEVTIASFDADPSRWGDGDNPGADLATWLAHHGCNVVVQEYVTGRKSVSDAIVGRARERTADLVVMGAYGRSRWNERFFGGTTESMIKQQDMPVLLAH</sequence>
<proteinExistence type="inferred from homology"/>
<dbReference type="OrthoDB" id="9804721at2"/>
<name>A0A2M8W059_9RHOB</name>